<evidence type="ECO:0000256" key="2">
    <source>
        <dbReference type="SAM" id="MobiDB-lite"/>
    </source>
</evidence>
<dbReference type="RefSeq" id="XP_013253664.1">
    <property type="nucleotide sequence ID" value="XM_013398210.1"/>
</dbReference>
<feature type="compositionally biased region" description="Basic and acidic residues" evidence="2">
    <location>
        <begin position="1"/>
        <end position="11"/>
    </location>
</feature>
<evidence type="ECO:0000256" key="1">
    <source>
        <dbReference type="ARBA" id="ARBA00023242"/>
    </source>
</evidence>
<dbReference type="GO" id="GO:0006351">
    <property type="term" value="P:DNA-templated transcription"/>
    <property type="evidence" value="ECO:0007669"/>
    <property type="project" value="InterPro"/>
</dbReference>
<feature type="compositionally biased region" description="Polar residues" evidence="2">
    <location>
        <begin position="68"/>
        <end position="84"/>
    </location>
</feature>
<organism evidence="4 5">
    <name type="scientific">Exophiala aquamarina CBS 119918</name>
    <dbReference type="NCBI Taxonomy" id="1182545"/>
    <lineage>
        <taxon>Eukaryota</taxon>
        <taxon>Fungi</taxon>
        <taxon>Dikarya</taxon>
        <taxon>Ascomycota</taxon>
        <taxon>Pezizomycotina</taxon>
        <taxon>Eurotiomycetes</taxon>
        <taxon>Chaetothyriomycetidae</taxon>
        <taxon>Chaetothyriales</taxon>
        <taxon>Herpotrichiellaceae</taxon>
        <taxon>Exophiala</taxon>
    </lineage>
</organism>
<evidence type="ECO:0000259" key="3">
    <source>
        <dbReference type="SMART" id="SM00906"/>
    </source>
</evidence>
<feature type="domain" description="Xylanolytic transcriptional activator regulatory" evidence="3">
    <location>
        <begin position="272"/>
        <end position="346"/>
    </location>
</feature>
<proteinExistence type="predicted"/>
<dbReference type="STRING" id="1182545.A0A072NT66"/>
<dbReference type="GO" id="GO:0008270">
    <property type="term" value="F:zinc ion binding"/>
    <property type="evidence" value="ECO:0007669"/>
    <property type="project" value="InterPro"/>
</dbReference>
<feature type="region of interest" description="Disordered" evidence="2">
    <location>
        <begin position="1"/>
        <end position="105"/>
    </location>
</feature>
<dbReference type="HOGENOM" id="CLU_548632_0_0_1"/>
<dbReference type="AlphaFoldDB" id="A0A072NT66"/>
<dbReference type="VEuPathDB" id="FungiDB:A1O9_12856"/>
<dbReference type="PANTHER" id="PTHR46910">
    <property type="entry name" value="TRANSCRIPTION FACTOR PDR1"/>
    <property type="match status" value="1"/>
</dbReference>
<accession>A0A072NT66</accession>
<dbReference type="PANTHER" id="PTHR46910:SF25">
    <property type="entry name" value="ABC-TRANSPORTER-REGULATING TRANSCRIPTION FACTOR"/>
    <property type="match status" value="1"/>
</dbReference>
<dbReference type="CDD" id="cd12148">
    <property type="entry name" value="fungal_TF_MHR"/>
    <property type="match status" value="1"/>
</dbReference>
<dbReference type="GeneID" id="25287750"/>
<reference evidence="4 5" key="1">
    <citation type="submission" date="2013-03" db="EMBL/GenBank/DDBJ databases">
        <title>The Genome Sequence of Exophiala aquamarina CBS 119918.</title>
        <authorList>
            <consortium name="The Broad Institute Genomics Platform"/>
            <person name="Cuomo C."/>
            <person name="de Hoog S."/>
            <person name="Gorbushina A."/>
            <person name="Walker B."/>
            <person name="Young S.K."/>
            <person name="Zeng Q."/>
            <person name="Gargeya S."/>
            <person name="Fitzgerald M."/>
            <person name="Haas B."/>
            <person name="Abouelleil A."/>
            <person name="Allen A.W."/>
            <person name="Alvarado L."/>
            <person name="Arachchi H.M."/>
            <person name="Berlin A.M."/>
            <person name="Chapman S.B."/>
            <person name="Gainer-Dewar J."/>
            <person name="Goldberg J."/>
            <person name="Griggs A."/>
            <person name="Gujja S."/>
            <person name="Hansen M."/>
            <person name="Howarth C."/>
            <person name="Imamovic A."/>
            <person name="Ireland A."/>
            <person name="Larimer J."/>
            <person name="McCowan C."/>
            <person name="Murphy C."/>
            <person name="Pearson M."/>
            <person name="Poon T.W."/>
            <person name="Priest M."/>
            <person name="Roberts A."/>
            <person name="Saif S."/>
            <person name="Shea T."/>
            <person name="Sisk P."/>
            <person name="Sykes S."/>
            <person name="Wortman J."/>
            <person name="Nusbaum C."/>
            <person name="Birren B."/>
        </authorList>
    </citation>
    <scope>NUCLEOTIDE SEQUENCE [LARGE SCALE GENOMIC DNA]</scope>
    <source>
        <strain evidence="4 5">CBS 119918</strain>
    </source>
</reference>
<protein>
    <recommendedName>
        <fullName evidence="3">Xylanolytic transcriptional activator regulatory domain-containing protein</fullName>
    </recommendedName>
</protein>
<comment type="caution">
    <text evidence="4">The sequence shown here is derived from an EMBL/GenBank/DDBJ whole genome shotgun (WGS) entry which is preliminary data.</text>
</comment>
<name>A0A072NT66_9EURO</name>
<dbReference type="InterPro" id="IPR007219">
    <property type="entry name" value="XnlR_reg_dom"/>
</dbReference>
<dbReference type="GO" id="GO:0003700">
    <property type="term" value="F:DNA-binding transcription factor activity"/>
    <property type="evidence" value="ECO:0007669"/>
    <property type="project" value="InterPro"/>
</dbReference>
<feature type="compositionally biased region" description="Polar residues" evidence="2">
    <location>
        <begin position="14"/>
        <end position="30"/>
    </location>
</feature>
<evidence type="ECO:0000313" key="4">
    <source>
        <dbReference type="EMBL" id="KEF51074.1"/>
    </source>
</evidence>
<keyword evidence="1" id="KW-0539">Nucleus</keyword>
<dbReference type="EMBL" id="AMGV01000029">
    <property type="protein sequence ID" value="KEF51074.1"/>
    <property type="molecule type" value="Genomic_DNA"/>
</dbReference>
<sequence length="497" mass="55127">MEKIQNSDEVNKINCDTSTNVHDTVPQPQLNHPEIRTPSVAIGAQVKPATASVLVPPTPTRPDKTDLSEQMTVPSHPHSGQSAFGSPGEDDGGSTAPPEEESGLEWVTERTGVEDFTQIARSLISDVSQSLKLAKSIPSSREPEPEEVVAWAYVKAYFEEDCDSTYGILHQPTFENLLRAHFKGSGSSNAEPDPAWYAVRHVVYAAGCRIVDTRASAQAARYSLASSRSWKYFENALSVHTDLLYCHTSLMAVQALVMMAIFVEAIGCPSIDYMLCSSAMRLAISKGLHRQPPAAWNLSKVAVQTRSFLWWSIYCYDRLNASRAGRPLAIDDNDVTCQVPAEVPPSCRMNLANIRAANEHAKISGQINQRIATLKLRRSSLQDLNDTITDLSRQLNGWWDGLPSFIKDDLRSPSRILPPAVHFEQVVYHHYSYYSSIVAIHSILVHPWSTAAFQIAPHQTDEFARLKAASMEVYVNATRNFIHNLPHLAINALSPKW</sequence>
<dbReference type="SMART" id="SM00906">
    <property type="entry name" value="Fungal_trans"/>
    <property type="match status" value="1"/>
</dbReference>
<dbReference type="Proteomes" id="UP000027920">
    <property type="component" value="Unassembled WGS sequence"/>
</dbReference>
<gene>
    <name evidence="4" type="ORF">A1O9_12856</name>
</gene>
<feature type="compositionally biased region" description="Acidic residues" evidence="2">
    <location>
        <begin position="88"/>
        <end position="103"/>
    </location>
</feature>
<dbReference type="Pfam" id="PF04082">
    <property type="entry name" value="Fungal_trans"/>
    <property type="match status" value="1"/>
</dbReference>
<keyword evidence="5" id="KW-1185">Reference proteome</keyword>
<dbReference type="InterPro" id="IPR050987">
    <property type="entry name" value="AtrR-like"/>
</dbReference>
<evidence type="ECO:0000313" key="5">
    <source>
        <dbReference type="Proteomes" id="UP000027920"/>
    </source>
</evidence>
<dbReference type="GO" id="GO:0003677">
    <property type="term" value="F:DNA binding"/>
    <property type="evidence" value="ECO:0007669"/>
    <property type="project" value="InterPro"/>
</dbReference>
<dbReference type="OrthoDB" id="39175at2759"/>